<protein>
    <submittedName>
        <fullName evidence="2">Putative S-layer protein</fullName>
    </submittedName>
</protein>
<organism evidence="2 3">
    <name type="scientific">Lentilactobacillus kisonensis F0435</name>
    <dbReference type="NCBI Taxonomy" id="797516"/>
    <lineage>
        <taxon>Bacteria</taxon>
        <taxon>Bacillati</taxon>
        <taxon>Bacillota</taxon>
        <taxon>Bacilli</taxon>
        <taxon>Lactobacillales</taxon>
        <taxon>Lactobacillaceae</taxon>
        <taxon>Lentilactobacillus</taxon>
    </lineage>
</organism>
<dbReference type="PATRIC" id="fig|797516.3.peg.610"/>
<dbReference type="HOGENOM" id="CLU_029521_2_0_9"/>
<evidence type="ECO:0000313" key="2">
    <source>
        <dbReference type="EMBL" id="EHO53164.1"/>
    </source>
</evidence>
<feature type="chain" id="PRO_5003551537" evidence="1">
    <location>
        <begin position="38"/>
        <end position="432"/>
    </location>
</feature>
<accession>H1LDK9</accession>
<gene>
    <name evidence="2" type="ORF">HMPREF9104_00684</name>
</gene>
<name>H1LDK9_9LACO</name>
<evidence type="ECO:0000256" key="1">
    <source>
        <dbReference type="SAM" id="SignalP"/>
    </source>
</evidence>
<proteinExistence type="predicted"/>
<evidence type="ECO:0000313" key="3">
    <source>
        <dbReference type="Proteomes" id="UP000005025"/>
    </source>
</evidence>
<dbReference type="STRING" id="797516.HMPREF9104_00684"/>
<reference evidence="2 3" key="1">
    <citation type="submission" date="2011-09" db="EMBL/GenBank/DDBJ databases">
        <authorList>
            <person name="Weinstock G."/>
            <person name="Sodergren E."/>
            <person name="Clifton S."/>
            <person name="Fulton L."/>
            <person name="Fulton B."/>
            <person name="Courtney L."/>
            <person name="Fronick C."/>
            <person name="Harrison M."/>
            <person name="Strong C."/>
            <person name="Farmer C."/>
            <person name="Delahaunty K."/>
            <person name="Markovic C."/>
            <person name="Hall O."/>
            <person name="Minx P."/>
            <person name="Tomlinson C."/>
            <person name="Mitreva M."/>
            <person name="Hou S."/>
            <person name="Chen J."/>
            <person name="Wollam A."/>
            <person name="Pepin K.H."/>
            <person name="Johnson M."/>
            <person name="Bhonagiri V."/>
            <person name="Zhang X."/>
            <person name="Suruliraj S."/>
            <person name="Warren W."/>
            <person name="Chinwalla A."/>
            <person name="Mardis E.R."/>
            <person name="Wilson R.K."/>
        </authorList>
    </citation>
    <scope>NUCLEOTIDE SEQUENCE [LARGE SCALE GENOMIC DNA]</scope>
    <source>
        <strain evidence="2 3">F0435</strain>
    </source>
</reference>
<dbReference type="Proteomes" id="UP000005025">
    <property type="component" value="Unassembled WGS sequence"/>
</dbReference>
<comment type="caution">
    <text evidence="2">The sequence shown here is derived from an EMBL/GenBank/DDBJ whole genome shotgun (WGS) entry which is preliminary data.</text>
</comment>
<sequence length="432" mass="45831">MWGVGLMNSRLKKSLYLGLAAVSVLAASSFTTTNASAKSYAKATSNQTLSGAPETRNVTTNGSNALYTKAGTLRGARLVASKYTLQSYGNAKSSTKYFRAYRVATTNKGSVYYKVVSFNGNYRGWIYGGKSTNSFAGGVTAANTMANANMPTVTTGYTLKDPSKNTLWVNPKWSQYKAKQTDMSGYKAGDTFTVSAAATKTREGYLYYQVTDDNNSAITGWVYAAGLNAPTNNTVATSNNSLKINYVNASGQSVGSYQWIIQPTDLKTGAKLTYGAKLGDILNTTDSLTSVVSKNVPAGYTVSKTQPNTTIGNLTVGSNNYAVYVDAASAQYTSQLAFYTTNVNGATINAGQLVGNTYPTLSDSEKALFSSNSQGFIPAGTFDNALFTTGKLASLTPVNGGAKYAFNRDATVQANAQAKYGDTIKLMYTQAH</sequence>
<feature type="signal peptide" evidence="1">
    <location>
        <begin position="1"/>
        <end position="37"/>
    </location>
</feature>
<dbReference type="AlphaFoldDB" id="H1LDK9"/>
<dbReference type="EMBL" id="AGRJ01000071">
    <property type="protein sequence ID" value="EHO53164.1"/>
    <property type="molecule type" value="Genomic_DNA"/>
</dbReference>
<keyword evidence="1" id="KW-0732">Signal</keyword>